<sequence>MSIPEQIATLVTLLRQRLALRRNLPDAIGREVARAVTALEAVNGTASGLALSFHPVLRHLPACLQATDKGLAEALAPLADHLPWHYGYPPRRDAPDLGRDIAFAELVGPAAPLHSDEVCLGLTLIGPHSFYPLHAHPAAELYWVLSGAAAWTAGQVTQVHPPGSYILHPPNLPHAMRTGAVPLLAAYTWTGEVAISSVYVEAPPA</sequence>
<evidence type="ECO:0000313" key="2">
    <source>
        <dbReference type="Proteomes" id="UP000325255"/>
    </source>
</evidence>
<gene>
    <name evidence="1" type="ORF">F1189_28440</name>
</gene>
<dbReference type="Gene3D" id="2.60.120.10">
    <property type="entry name" value="Jelly Rolls"/>
    <property type="match status" value="1"/>
</dbReference>
<dbReference type="GO" id="GO:0047869">
    <property type="term" value="F:dimethylpropiothetin dethiomethylase activity"/>
    <property type="evidence" value="ECO:0007669"/>
    <property type="project" value="InterPro"/>
</dbReference>
<comment type="caution">
    <text evidence="1">The sequence shown here is derived from an EMBL/GenBank/DDBJ whole genome shotgun (WGS) entry which is preliminary data.</text>
</comment>
<keyword evidence="2" id="KW-1185">Reference proteome</keyword>
<dbReference type="InterPro" id="IPR011051">
    <property type="entry name" value="RmlC_Cupin_sf"/>
</dbReference>
<accession>A0A5M6ILX4</accession>
<evidence type="ECO:0000313" key="1">
    <source>
        <dbReference type="EMBL" id="KAA5608565.1"/>
    </source>
</evidence>
<dbReference type="OrthoDB" id="9083851at2"/>
<dbReference type="InterPro" id="IPR014710">
    <property type="entry name" value="RmlC-like_jellyroll"/>
</dbReference>
<name>A0A5M6ILX4_9PROT</name>
<reference evidence="1 2" key="1">
    <citation type="submission" date="2019-09" db="EMBL/GenBank/DDBJ databases">
        <title>Genome sequence of Rhodovastum atsumiense, a diverse member of the Acetobacteraceae family of non-sulfur purple photosynthetic bacteria.</title>
        <authorList>
            <person name="Meyer T."/>
            <person name="Kyndt J."/>
        </authorList>
    </citation>
    <scope>NUCLEOTIDE SEQUENCE [LARGE SCALE GENOMIC DNA]</scope>
    <source>
        <strain evidence="1 2">DSM 21279</strain>
    </source>
</reference>
<dbReference type="EMBL" id="VWPK01000077">
    <property type="protein sequence ID" value="KAA5608565.1"/>
    <property type="molecule type" value="Genomic_DNA"/>
</dbReference>
<dbReference type="SUPFAM" id="SSF51182">
    <property type="entry name" value="RmlC-like cupins"/>
    <property type="match status" value="1"/>
</dbReference>
<dbReference type="InterPro" id="IPR031723">
    <property type="entry name" value="DMSP_lyase"/>
</dbReference>
<organism evidence="1 2">
    <name type="scientific">Rhodovastum atsumiense</name>
    <dbReference type="NCBI Taxonomy" id="504468"/>
    <lineage>
        <taxon>Bacteria</taxon>
        <taxon>Pseudomonadati</taxon>
        <taxon>Pseudomonadota</taxon>
        <taxon>Alphaproteobacteria</taxon>
        <taxon>Acetobacterales</taxon>
        <taxon>Acetobacteraceae</taxon>
        <taxon>Rhodovastum</taxon>
    </lineage>
</organism>
<dbReference type="AlphaFoldDB" id="A0A5M6ILX4"/>
<dbReference type="Pfam" id="PF16867">
    <property type="entry name" value="DMSP_lyase"/>
    <property type="match status" value="1"/>
</dbReference>
<proteinExistence type="predicted"/>
<dbReference type="Proteomes" id="UP000325255">
    <property type="component" value="Unassembled WGS sequence"/>
</dbReference>
<protein>
    <submittedName>
        <fullName evidence="1">Cupin domain-containing protein</fullName>
    </submittedName>
</protein>
<dbReference type="RefSeq" id="WP_150045255.1">
    <property type="nucleotide sequence ID" value="NZ_OW485601.1"/>
</dbReference>